<sequence>MAVSPCIYVIVKTQYVTFLTVINHYSRERLVYKHIGGNIITLCYIFLKHHESSKEQGYIGYNFLLLLLILLQDEEGNTPQILIHLGLQP</sequence>
<protein>
    <submittedName>
        <fullName evidence="1">Uncharacterized protein</fullName>
    </submittedName>
</protein>
<proteinExistence type="predicted"/>
<reference evidence="1 2" key="1">
    <citation type="submission" date="2021-01" db="EMBL/GenBank/DDBJ databases">
        <title>Genomic Encyclopedia of Type Strains, Phase IV (KMG-IV): sequencing the most valuable type-strain genomes for metagenomic binning, comparative biology and taxonomic classification.</title>
        <authorList>
            <person name="Goeker M."/>
        </authorList>
    </citation>
    <scope>NUCLEOTIDE SEQUENCE [LARGE SCALE GENOMIC DNA]</scope>
    <source>
        <strain evidence="1 2">DSM 105482</strain>
    </source>
</reference>
<name>A0ABS2QDB5_9BACI</name>
<keyword evidence="2" id="KW-1185">Reference proteome</keyword>
<organism evidence="1 2">
    <name type="scientific">Peribacillus deserti</name>
    <dbReference type="NCBI Taxonomy" id="673318"/>
    <lineage>
        <taxon>Bacteria</taxon>
        <taxon>Bacillati</taxon>
        <taxon>Bacillota</taxon>
        <taxon>Bacilli</taxon>
        <taxon>Bacillales</taxon>
        <taxon>Bacillaceae</taxon>
        <taxon>Peribacillus</taxon>
    </lineage>
</organism>
<evidence type="ECO:0000313" key="2">
    <source>
        <dbReference type="Proteomes" id="UP000823486"/>
    </source>
</evidence>
<dbReference type="EMBL" id="JAFBFI010000002">
    <property type="protein sequence ID" value="MBM7691143.1"/>
    <property type="molecule type" value="Genomic_DNA"/>
</dbReference>
<evidence type="ECO:0000313" key="1">
    <source>
        <dbReference type="EMBL" id="MBM7691143.1"/>
    </source>
</evidence>
<dbReference type="Proteomes" id="UP000823486">
    <property type="component" value="Unassembled WGS sequence"/>
</dbReference>
<comment type="caution">
    <text evidence="1">The sequence shown here is derived from an EMBL/GenBank/DDBJ whole genome shotgun (WGS) entry which is preliminary data.</text>
</comment>
<gene>
    <name evidence="1" type="ORF">JOC77_000548</name>
</gene>
<accession>A0ABS2QDB5</accession>